<reference evidence="2 3" key="1">
    <citation type="submission" date="2019-11" db="EMBL/GenBank/DDBJ databases">
        <title>Draft genome sequences of five Paenibacillus species of dairy origin.</title>
        <authorList>
            <person name="Olajide A.M."/>
            <person name="Chen S."/>
            <person name="Lapointe G."/>
        </authorList>
    </citation>
    <scope>NUCLEOTIDE SEQUENCE [LARGE SCALE GENOMIC DNA]</scope>
    <source>
        <strain evidence="2 3">12CR55</strain>
    </source>
</reference>
<gene>
    <name evidence="2" type="ORF">GNP95_22495</name>
</gene>
<dbReference type="InterPro" id="IPR052531">
    <property type="entry name" value="CarD-like_regulator"/>
</dbReference>
<dbReference type="PANTHER" id="PTHR38447:SF1">
    <property type="entry name" value="RNA POLYMERASE-BINDING TRANSCRIPTION FACTOR CARD"/>
    <property type="match status" value="1"/>
</dbReference>
<dbReference type="Gene3D" id="2.40.10.170">
    <property type="match status" value="1"/>
</dbReference>
<dbReference type="Proteomes" id="UP000447876">
    <property type="component" value="Unassembled WGS sequence"/>
</dbReference>
<dbReference type="Gene3D" id="1.20.58.1290">
    <property type="entry name" value="CarD-like, C-terminal domain"/>
    <property type="match status" value="1"/>
</dbReference>
<dbReference type="InterPro" id="IPR003711">
    <property type="entry name" value="CarD-like/TRCF_RID"/>
</dbReference>
<dbReference type="AlphaFoldDB" id="A0A7X2Z564"/>
<proteinExistence type="predicted"/>
<dbReference type="Pfam" id="PF21095">
    <property type="entry name" value="CarD_C"/>
    <property type="match status" value="1"/>
</dbReference>
<sequence length="183" mass="20996">MFEVGELIIYSGHGICRIDSISEKEISGVSRYYYDLHPLHAASLKISIPVDNKSILMLDLIKRDEAEKIIQSFKLPGIHWIEKNTERNHTYSKIVNTGNREEIAKIINTLMRQKLKVELNNKKFSQQDQNLLISTQQILFHEIAISLETSYEAILDEVNHIIQADFDGENKPEPSYPGSLDSQ</sequence>
<evidence type="ECO:0000313" key="3">
    <source>
        <dbReference type="Proteomes" id="UP000447876"/>
    </source>
</evidence>
<dbReference type="SMART" id="SM01058">
    <property type="entry name" value="CarD_TRCF"/>
    <property type="match status" value="1"/>
</dbReference>
<protein>
    <submittedName>
        <fullName evidence="2">CarD family transcriptional regulator</fullName>
    </submittedName>
</protein>
<feature type="domain" description="CarD-like/TRCF RNAP-interacting" evidence="1">
    <location>
        <begin position="1"/>
        <end position="111"/>
    </location>
</feature>
<dbReference type="SUPFAM" id="SSF141259">
    <property type="entry name" value="CarD-like"/>
    <property type="match status" value="1"/>
</dbReference>
<name>A0A7X2Z564_9BACL</name>
<dbReference type="GO" id="GO:0009303">
    <property type="term" value="P:rRNA transcription"/>
    <property type="evidence" value="ECO:0007669"/>
    <property type="project" value="TreeGrafter"/>
</dbReference>
<evidence type="ECO:0000259" key="1">
    <source>
        <dbReference type="SMART" id="SM01058"/>
    </source>
</evidence>
<dbReference type="OrthoDB" id="9786074at2"/>
<dbReference type="Pfam" id="PF02559">
    <property type="entry name" value="CarD_TRCF_RID"/>
    <property type="match status" value="1"/>
</dbReference>
<comment type="caution">
    <text evidence="2">The sequence shown here is derived from an EMBL/GenBank/DDBJ whole genome shotgun (WGS) entry which is preliminary data.</text>
</comment>
<dbReference type="PANTHER" id="PTHR38447">
    <property type="entry name" value="TRANSCRIPTION FACTOR YDEB-RELATED"/>
    <property type="match status" value="1"/>
</dbReference>
<dbReference type="InterPro" id="IPR042215">
    <property type="entry name" value="CarD-like_C"/>
</dbReference>
<accession>A0A7X2Z564</accession>
<dbReference type="EMBL" id="WNZW01000015">
    <property type="protein sequence ID" value="MUG47722.1"/>
    <property type="molecule type" value="Genomic_DNA"/>
</dbReference>
<dbReference type="InterPro" id="IPR048792">
    <property type="entry name" value="CarD_C"/>
</dbReference>
<evidence type="ECO:0000313" key="2">
    <source>
        <dbReference type="EMBL" id="MUG47722.1"/>
    </source>
</evidence>
<organism evidence="2 3">
    <name type="scientific">Paenibacillus woosongensis</name>
    <dbReference type="NCBI Taxonomy" id="307580"/>
    <lineage>
        <taxon>Bacteria</taxon>
        <taxon>Bacillati</taxon>
        <taxon>Bacillota</taxon>
        <taxon>Bacilli</taxon>
        <taxon>Bacillales</taxon>
        <taxon>Paenibacillaceae</taxon>
        <taxon>Paenibacillus</taxon>
    </lineage>
</organism>
<dbReference type="InterPro" id="IPR036101">
    <property type="entry name" value="CarD-like/TRCF_RID_sf"/>
</dbReference>